<evidence type="ECO:0000256" key="12">
    <source>
        <dbReference type="SAM" id="SignalP"/>
    </source>
</evidence>
<dbReference type="EMBL" id="JARKIB010000016">
    <property type="protein sequence ID" value="KAJ7770617.1"/>
    <property type="molecule type" value="Genomic_DNA"/>
</dbReference>
<evidence type="ECO:0008006" key="15">
    <source>
        <dbReference type="Google" id="ProtNLM"/>
    </source>
</evidence>
<keyword evidence="14" id="KW-1185">Reference proteome</keyword>
<evidence type="ECO:0000256" key="9">
    <source>
        <dbReference type="ARBA" id="ARBA00023180"/>
    </source>
</evidence>
<evidence type="ECO:0000256" key="11">
    <source>
        <dbReference type="RuleBase" id="RU368082"/>
    </source>
</evidence>
<evidence type="ECO:0000313" key="14">
    <source>
        <dbReference type="Proteomes" id="UP001215598"/>
    </source>
</evidence>
<evidence type="ECO:0000256" key="3">
    <source>
        <dbReference type="ARBA" id="ARBA00022459"/>
    </source>
</evidence>
<evidence type="ECO:0000256" key="6">
    <source>
        <dbReference type="ARBA" id="ARBA00022824"/>
    </source>
</evidence>
<keyword evidence="6 11" id="KW-0256">Endoplasmic reticulum</keyword>
<keyword evidence="10 11" id="KW-0539">Nucleus</keyword>
<keyword evidence="7 11" id="KW-1133">Transmembrane helix</keyword>
<comment type="similarity">
    <text evidence="2 11">Belongs to the KAR5 family.</text>
</comment>
<feature type="signal peptide" evidence="12">
    <location>
        <begin position="1"/>
        <end position="18"/>
    </location>
</feature>
<feature type="transmembrane region" description="Helical" evidence="11">
    <location>
        <begin position="438"/>
        <end position="458"/>
    </location>
</feature>
<name>A0AAD7NQR0_9AGAR</name>
<evidence type="ECO:0000313" key="13">
    <source>
        <dbReference type="EMBL" id="KAJ7770617.1"/>
    </source>
</evidence>
<dbReference type="GO" id="GO:0000742">
    <property type="term" value="P:karyogamy involved in conjugation with cellular fusion"/>
    <property type="evidence" value="ECO:0007669"/>
    <property type="project" value="UniProtKB-UniRule"/>
</dbReference>
<keyword evidence="5 11" id="KW-0732">Signal</keyword>
<dbReference type="GO" id="GO:0048288">
    <property type="term" value="P:nuclear membrane fusion involved in karyogamy"/>
    <property type="evidence" value="ECO:0007669"/>
    <property type="project" value="UniProtKB-UniRule"/>
</dbReference>
<evidence type="ECO:0000256" key="8">
    <source>
        <dbReference type="ARBA" id="ARBA00023136"/>
    </source>
</evidence>
<organism evidence="13 14">
    <name type="scientific">Mycena metata</name>
    <dbReference type="NCBI Taxonomy" id="1033252"/>
    <lineage>
        <taxon>Eukaryota</taxon>
        <taxon>Fungi</taxon>
        <taxon>Dikarya</taxon>
        <taxon>Basidiomycota</taxon>
        <taxon>Agaricomycotina</taxon>
        <taxon>Agaricomycetes</taxon>
        <taxon>Agaricomycetidae</taxon>
        <taxon>Agaricales</taxon>
        <taxon>Marasmiineae</taxon>
        <taxon>Mycenaceae</taxon>
        <taxon>Mycena</taxon>
    </lineage>
</organism>
<proteinExistence type="inferred from homology"/>
<dbReference type="Pfam" id="PF04163">
    <property type="entry name" value="Tht1"/>
    <property type="match status" value="1"/>
</dbReference>
<dbReference type="InterPro" id="IPR007292">
    <property type="entry name" value="Nuclear_fusion_Kar5"/>
</dbReference>
<keyword evidence="3 11" id="KW-0415">Karyogamy</keyword>
<gene>
    <name evidence="13" type="ORF">B0H16DRAFT_1516083</name>
</gene>
<keyword evidence="8 11" id="KW-0472">Membrane</keyword>
<dbReference type="Proteomes" id="UP001215598">
    <property type="component" value="Unassembled WGS sequence"/>
</dbReference>
<dbReference type="GO" id="GO:0005789">
    <property type="term" value="C:endoplasmic reticulum membrane"/>
    <property type="evidence" value="ECO:0007669"/>
    <property type="project" value="UniProtKB-SubCell"/>
</dbReference>
<comment type="function">
    <text evidence="1 11">Required for nuclear membrane fusion during karyogamy.</text>
</comment>
<dbReference type="AlphaFoldDB" id="A0AAD7NQR0"/>
<evidence type="ECO:0000256" key="5">
    <source>
        <dbReference type="ARBA" id="ARBA00022729"/>
    </source>
</evidence>
<evidence type="ECO:0000256" key="7">
    <source>
        <dbReference type="ARBA" id="ARBA00022989"/>
    </source>
</evidence>
<comment type="subcellular location">
    <subcellularLocation>
        <location evidence="11">Endoplasmic reticulum membrane</location>
    </subcellularLocation>
    <subcellularLocation>
        <location evidence="11">Nucleus membrane</location>
    </subcellularLocation>
</comment>
<sequence length="522" mass="58164">MATLGPLILLLRLSLCCAAFLWPRQTINTVGQPNANDALEDELVGLLTSHAALESYSRRPDCFRRVASRIRLQCGELETNEDERVKAAISMTLCELATATHHSLPLECASFTVDSEAATFRTQGECVDALSRSAQFWSSYSGYLREVPQLCFAFRRWNDIDTAKNIYKNSTLEMATLIRLLLAREKADVQGKKRWDTRVSELEVVATRLDAVSNLIDAMMNTATPRLQSELTTIVNSFRTELRNIQINTKHENSRIIDEIGSELQLISQRHANSLNDFLPFLENSLVNNLKTVLSPFQAQSLQALDLANSAQEAWINLTLQFSAMQQKILELSGSVSNTVITTEASAKQAKVVHDAQIAASVSASHLAETLTQLTITAHDSLDKLNASASQLSQSFTTRNGLIEFIRLIEVVLPVDSSIIAYLHHLPIFPVVSASFTFLLYILRSSFSALMGVALLFFSSRKYIIKPMYDQDVAANASHVAPPFQSHPSPRLPRILRDPEISSRAAFRKSRIPDRLCNIKRS</sequence>
<keyword evidence="4 11" id="KW-0812">Transmembrane</keyword>
<evidence type="ECO:0000256" key="4">
    <source>
        <dbReference type="ARBA" id="ARBA00022692"/>
    </source>
</evidence>
<feature type="chain" id="PRO_5042185064" description="Nuclear fusion protein KAR5" evidence="12">
    <location>
        <begin position="19"/>
        <end position="522"/>
    </location>
</feature>
<dbReference type="PANTHER" id="PTHR28012:SF1">
    <property type="entry name" value="NUCLEAR FUSION PROTEIN KAR5"/>
    <property type="match status" value="1"/>
</dbReference>
<evidence type="ECO:0000256" key="1">
    <source>
        <dbReference type="ARBA" id="ARBA00003389"/>
    </source>
</evidence>
<keyword evidence="9" id="KW-0325">Glycoprotein</keyword>
<dbReference type="GO" id="GO:0031965">
    <property type="term" value="C:nuclear membrane"/>
    <property type="evidence" value="ECO:0007669"/>
    <property type="project" value="UniProtKB-SubCell"/>
</dbReference>
<evidence type="ECO:0000256" key="10">
    <source>
        <dbReference type="ARBA" id="ARBA00023242"/>
    </source>
</evidence>
<accession>A0AAD7NQR0</accession>
<protein>
    <recommendedName>
        <fullName evidence="15">Nuclear fusion protein KAR5</fullName>
    </recommendedName>
</protein>
<dbReference type="PANTHER" id="PTHR28012">
    <property type="entry name" value="NUCLEAR FUSION PROTEIN KAR5"/>
    <property type="match status" value="1"/>
</dbReference>
<comment type="caution">
    <text evidence="13">The sequence shown here is derived from an EMBL/GenBank/DDBJ whole genome shotgun (WGS) entry which is preliminary data.</text>
</comment>
<reference evidence="13" key="1">
    <citation type="submission" date="2023-03" db="EMBL/GenBank/DDBJ databases">
        <title>Massive genome expansion in bonnet fungi (Mycena s.s.) driven by repeated elements and novel gene families across ecological guilds.</title>
        <authorList>
            <consortium name="Lawrence Berkeley National Laboratory"/>
            <person name="Harder C.B."/>
            <person name="Miyauchi S."/>
            <person name="Viragh M."/>
            <person name="Kuo A."/>
            <person name="Thoen E."/>
            <person name="Andreopoulos B."/>
            <person name="Lu D."/>
            <person name="Skrede I."/>
            <person name="Drula E."/>
            <person name="Henrissat B."/>
            <person name="Morin E."/>
            <person name="Kohler A."/>
            <person name="Barry K."/>
            <person name="LaButti K."/>
            <person name="Morin E."/>
            <person name="Salamov A."/>
            <person name="Lipzen A."/>
            <person name="Mereny Z."/>
            <person name="Hegedus B."/>
            <person name="Baldrian P."/>
            <person name="Stursova M."/>
            <person name="Weitz H."/>
            <person name="Taylor A."/>
            <person name="Grigoriev I.V."/>
            <person name="Nagy L.G."/>
            <person name="Martin F."/>
            <person name="Kauserud H."/>
        </authorList>
    </citation>
    <scope>NUCLEOTIDE SEQUENCE</scope>
    <source>
        <strain evidence="13">CBHHK182m</strain>
    </source>
</reference>
<evidence type="ECO:0000256" key="2">
    <source>
        <dbReference type="ARBA" id="ARBA00010473"/>
    </source>
</evidence>